<feature type="binding site" evidence="9">
    <location>
        <position position="204"/>
    </location>
    <ligand>
        <name>ATP</name>
        <dbReference type="ChEBI" id="CHEBI:30616"/>
    </ligand>
</feature>
<dbReference type="Proteomes" id="UP000823046">
    <property type="component" value="Unassembled WGS sequence"/>
</dbReference>
<evidence type="ECO:0000256" key="7">
    <source>
        <dbReference type="ARBA" id="ARBA00022840"/>
    </source>
</evidence>
<feature type="compositionally biased region" description="Polar residues" evidence="10">
    <location>
        <begin position="18"/>
        <end position="31"/>
    </location>
</feature>
<keyword evidence="3" id="KW-0808">Transferase</keyword>
<dbReference type="PROSITE" id="PS00018">
    <property type="entry name" value="EF_HAND_1"/>
    <property type="match status" value="4"/>
</dbReference>
<dbReference type="InterPro" id="IPR011992">
    <property type="entry name" value="EF-hand-dom_pair"/>
</dbReference>
<dbReference type="InterPro" id="IPR000719">
    <property type="entry name" value="Prot_kinase_dom"/>
</dbReference>
<dbReference type="InterPro" id="IPR011009">
    <property type="entry name" value="Kinase-like_dom_sf"/>
</dbReference>
<dbReference type="InterPro" id="IPR002048">
    <property type="entry name" value="EF_hand_dom"/>
</dbReference>
<feature type="region of interest" description="Disordered" evidence="10">
    <location>
        <begin position="131"/>
        <end position="152"/>
    </location>
</feature>
<dbReference type="Gene3D" id="1.10.510.10">
    <property type="entry name" value="Transferase(Phosphotransferase) domain 1"/>
    <property type="match status" value="1"/>
</dbReference>
<keyword evidence="2" id="KW-0723">Serine/threonine-protein kinase</keyword>
<evidence type="ECO:0000313" key="14">
    <source>
        <dbReference type="Proteomes" id="UP000823046"/>
    </source>
</evidence>
<comment type="similarity">
    <text evidence="8">Belongs to the protein kinase superfamily. Ser/Thr protein kinase family. CDPK subfamily.</text>
</comment>
<evidence type="ECO:0000256" key="9">
    <source>
        <dbReference type="PROSITE-ProRule" id="PRU10141"/>
    </source>
</evidence>
<evidence type="ECO:0000256" key="1">
    <source>
        <dbReference type="ARBA" id="ARBA00001946"/>
    </source>
</evidence>
<dbReference type="InterPro" id="IPR008271">
    <property type="entry name" value="Ser/Thr_kinase_AS"/>
</dbReference>
<name>A0ABQ7JCI2_9APIC</name>
<sequence length="662" mass="74563">MKTSPLLKPEEAIKGKNETPSISGISTSVGPNENDKLESISNARIDDSPELGISPVALLCHDENEYHHDHQHRHDDESTPSYFSLCTKCANEPHITDSVQNRASPGFIIQSKSFKSSSSAPRWEVDAAFGSSDSLEKGTEASSPTMKPGTPLFDRSKIIMETSIQDGSTINDIYDLNAGKLGKGSYGSVVKAKDKRNGAIRAVKIVNKATIENIVDFENVFRGKICIQTWVARNEEPMAFLKRIDHPNIIKLFEVYEDSENLYLVMDICTGGELFDRIIKSSFFSERYACGLMKQVFSATSYCHAHNIIHRDLKPENLLYADPSPLSPLKVIDWGFAAKCEKKHKFSSVVGTPYYVAPEVLFGNYDQACDIWSAGVILFIILCGYPPFYGSSNREILKKVQSGNYSFEHKNWDCVSSQAKDLIKKCLTYDPRKRITAQEALQHTWIKHYSSTPRPSEGLISQKMSNALIEKFRKFQTFNKMKRLAITCVAYHLSEKDIGHLYDVFASLDTNCDGVLSVAEIQQGLKQANVVFGDDIWEILSELDTDGSGSIDYTEFIAASIGQKLYEQETCCRAAFRVFDLDGDGKITIDELHHVLGMKFVKESFEREMVEDIINEVDTNKDGSIDFDEFMRMMRGKQKSSTEKLSRFSKAKALFYRKIENQ</sequence>
<feature type="compositionally biased region" description="Basic and acidic residues" evidence="10">
    <location>
        <begin position="8"/>
        <end position="17"/>
    </location>
</feature>
<evidence type="ECO:0000256" key="6">
    <source>
        <dbReference type="ARBA" id="ARBA00022837"/>
    </source>
</evidence>
<keyword evidence="14" id="KW-1185">Reference proteome</keyword>
<keyword evidence="4 9" id="KW-0547">Nucleotide-binding</keyword>
<dbReference type="EMBL" id="JADAQX010000142">
    <property type="protein sequence ID" value="KAF8821694.1"/>
    <property type="molecule type" value="Genomic_DNA"/>
</dbReference>
<gene>
    <name evidence="13" type="primary">CDPK2B</name>
    <name evidence="13" type="ORF">IE077_000214</name>
</gene>
<feature type="domain" description="EF-hand" evidence="12">
    <location>
        <begin position="567"/>
        <end position="602"/>
    </location>
</feature>
<keyword evidence="5 13" id="KW-0418">Kinase</keyword>
<dbReference type="PROSITE" id="PS00107">
    <property type="entry name" value="PROTEIN_KINASE_ATP"/>
    <property type="match status" value="1"/>
</dbReference>
<feature type="domain" description="Protein kinase" evidence="11">
    <location>
        <begin position="175"/>
        <end position="446"/>
    </location>
</feature>
<dbReference type="Gene3D" id="3.30.200.20">
    <property type="entry name" value="Phosphorylase Kinase, domain 1"/>
    <property type="match status" value="1"/>
</dbReference>
<proteinExistence type="inferred from homology"/>
<comment type="cofactor">
    <cofactor evidence="1">
        <name>Mg(2+)</name>
        <dbReference type="ChEBI" id="CHEBI:18420"/>
    </cofactor>
</comment>
<dbReference type="CDD" id="cd00051">
    <property type="entry name" value="EFh"/>
    <property type="match status" value="1"/>
</dbReference>
<evidence type="ECO:0000313" key="13">
    <source>
        <dbReference type="EMBL" id="KAF8821694.1"/>
    </source>
</evidence>
<dbReference type="InterPro" id="IPR018247">
    <property type="entry name" value="EF_Hand_1_Ca_BS"/>
</dbReference>
<feature type="domain" description="EF-hand" evidence="12">
    <location>
        <begin position="534"/>
        <end position="566"/>
    </location>
</feature>
<feature type="domain" description="EF-hand" evidence="12">
    <location>
        <begin position="496"/>
        <end position="531"/>
    </location>
</feature>
<evidence type="ECO:0000256" key="2">
    <source>
        <dbReference type="ARBA" id="ARBA00022527"/>
    </source>
</evidence>
<dbReference type="SMART" id="SM00054">
    <property type="entry name" value="EFh"/>
    <property type="match status" value="4"/>
</dbReference>
<evidence type="ECO:0000256" key="3">
    <source>
        <dbReference type="ARBA" id="ARBA00022679"/>
    </source>
</evidence>
<feature type="region of interest" description="Disordered" evidence="10">
    <location>
        <begin position="1"/>
        <end position="48"/>
    </location>
</feature>
<dbReference type="Pfam" id="PF13499">
    <property type="entry name" value="EF-hand_7"/>
    <property type="match status" value="2"/>
</dbReference>
<evidence type="ECO:0000256" key="8">
    <source>
        <dbReference type="ARBA" id="ARBA00024334"/>
    </source>
</evidence>
<evidence type="ECO:0000256" key="10">
    <source>
        <dbReference type="SAM" id="MobiDB-lite"/>
    </source>
</evidence>
<dbReference type="PROSITE" id="PS00108">
    <property type="entry name" value="PROTEIN_KINASE_ST"/>
    <property type="match status" value="1"/>
</dbReference>
<dbReference type="CDD" id="cd05117">
    <property type="entry name" value="STKc_CAMK"/>
    <property type="match status" value="1"/>
</dbReference>
<evidence type="ECO:0000256" key="5">
    <source>
        <dbReference type="ARBA" id="ARBA00022777"/>
    </source>
</evidence>
<dbReference type="InterPro" id="IPR017441">
    <property type="entry name" value="Protein_kinase_ATP_BS"/>
</dbReference>
<evidence type="ECO:0000259" key="11">
    <source>
        <dbReference type="PROSITE" id="PS50011"/>
    </source>
</evidence>
<accession>A0ABQ7JCI2</accession>
<dbReference type="SUPFAM" id="SSF47473">
    <property type="entry name" value="EF-hand"/>
    <property type="match status" value="1"/>
</dbReference>
<keyword evidence="6" id="KW-0106">Calcium</keyword>
<dbReference type="GO" id="GO:0016301">
    <property type="term" value="F:kinase activity"/>
    <property type="evidence" value="ECO:0007669"/>
    <property type="project" value="UniProtKB-KW"/>
</dbReference>
<dbReference type="Gene3D" id="1.10.238.10">
    <property type="entry name" value="EF-hand"/>
    <property type="match status" value="2"/>
</dbReference>
<dbReference type="SMART" id="SM00220">
    <property type="entry name" value="S_TKc"/>
    <property type="match status" value="1"/>
</dbReference>
<evidence type="ECO:0000259" key="12">
    <source>
        <dbReference type="PROSITE" id="PS50222"/>
    </source>
</evidence>
<feature type="domain" description="EF-hand" evidence="12">
    <location>
        <begin position="605"/>
        <end position="640"/>
    </location>
</feature>
<organism evidence="13 14">
    <name type="scientific">Cardiosporidium cionae</name>
    <dbReference type="NCBI Taxonomy" id="476202"/>
    <lineage>
        <taxon>Eukaryota</taxon>
        <taxon>Sar</taxon>
        <taxon>Alveolata</taxon>
        <taxon>Apicomplexa</taxon>
        <taxon>Aconoidasida</taxon>
        <taxon>Nephromycida</taxon>
        <taxon>Cardiosporidium</taxon>
    </lineage>
</organism>
<dbReference type="PROSITE" id="PS50222">
    <property type="entry name" value="EF_HAND_2"/>
    <property type="match status" value="4"/>
</dbReference>
<dbReference type="PROSITE" id="PS50011">
    <property type="entry name" value="PROTEIN_KINASE_DOM"/>
    <property type="match status" value="1"/>
</dbReference>
<dbReference type="InterPro" id="IPR050205">
    <property type="entry name" value="CDPK_Ser/Thr_kinases"/>
</dbReference>
<dbReference type="SUPFAM" id="SSF56112">
    <property type="entry name" value="Protein kinase-like (PK-like)"/>
    <property type="match status" value="1"/>
</dbReference>
<dbReference type="Pfam" id="PF00069">
    <property type="entry name" value="Pkinase"/>
    <property type="match status" value="1"/>
</dbReference>
<comment type="caution">
    <text evidence="13">The sequence shown here is derived from an EMBL/GenBank/DDBJ whole genome shotgun (WGS) entry which is preliminary data.</text>
</comment>
<evidence type="ECO:0000256" key="4">
    <source>
        <dbReference type="ARBA" id="ARBA00022741"/>
    </source>
</evidence>
<reference evidence="13 14" key="1">
    <citation type="journal article" date="2020" name="bioRxiv">
        <title>Metabolic contributions of an alphaproteobacterial endosymbiont in the apicomplexan Cardiosporidium cionae.</title>
        <authorList>
            <person name="Hunter E.S."/>
            <person name="Paight C.J."/>
            <person name="Lane C.E."/>
        </authorList>
    </citation>
    <scope>NUCLEOTIDE SEQUENCE [LARGE SCALE GENOMIC DNA]</scope>
    <source>
        <strain evidence="13">ESH_2018</strain>
    </source>
</reference>
<protein>
    <submittedName>
        <fullName evidence="13">Calcium-dependent protein kinase CDPK2B</fullName>
    </submittedName>
</protein>
<keyword evidence="7 9" id="KW-0067">ATP-binding</keyword>
<dbReference type="PANTHER" id="PTHR24349">
    <property type="entry name" value="SERINE/THREONINE-PROTEIN KINASE"/>
    <property type="match status" value="1"/>
</dbReference>